<dbReference type="InterPro" id="IPR041698">
    <property type="entry name" value="Methyltransf_25"/>
</dbReference>
<keyword evidence="6" id="KW-1185">Reference proteome</keyword>
<dbReference type="Gene3D" id="3.40.50.150">
    <property type="entry name" value="Vaccinia Virus protein VP39"/>
    <property type="match status" value="1"/>
</dbReference>
<organism evidence="5 6">
    <name type="scientific">Arthrobacter russicus</name>
    <dbReference type="NCBI Taxonomy" id="172040"/>
    <lineage>
        <taxon>Bacteria</taxon>
        <taxon>Bacillati</taxon>
        <taxon>Actinomycetota</taxon>
        <taxon>Actinomycetes</taxon>
        <taxon>Micrococcales</taxon>
        <taxon>Micrococcaceae</taxon>
        <taxon>Arthrobacter</taxon>
    </lineage>
</organism>
<evidence type="ECO:0000256" key="3">
    <source>
        <dbReference type="ARBA" id="ARBA00022691"/>
    </source>
</evidence>
<feature type="domain" description="Methyltransferase" evidence="4">
    <location>
        <begin position="56"/>
        <end position="146"/>
    </location>
</feature>
<dbReference type="RefSeq" id="WP_309796515.1">
    <property type="nucleotide sequence ID" value="NZ_BAAAHY010000006.1"/>
</dbReference>
<keyword evidence="3" id="KW-0949">S-adenosyl-L-methionine</keyword>
<dbReference type="PANTHER" id="PTHR43464">
    <property type="entry name" value="METHYLTRANSFERASE"/>
    <property type="match status" value="1"/>
</dbReference>
<evidence type="ECO:0000313" key="6">
    <source>
        <dbReference type="Proteomes" id="UP001185069"/>
    </source>
</evidence>
<gene>
    <name evidence="5" type="ORF">JOE69_000937</name>
</gene>
<name>A0ABU1J8F9_9MICC</name>
<dbReference type="CDD" id="cd02440">
    <property type="entry name" value="AdoMet_MTases"/>
    <property type="match status" value="1"/>
</dbReference>
<evidence type="ECO:0000313" key="5">
    <source>
        <dbReference type="EMBL" id="MDR6268699.1"/>
    </source>
</evidence>
<keyword evidence="2" id="KW-0808">Transferase</keyword>
<dbReference type="EMBL" id="JAVDQF010000001">
    <property type="protein sequence ID" value="MDR6268699.1"/>
    <property type="molecule type" value="Genomic_DNA"/>
</dbReference>
<dbReference type="Pfam" id="PF13649">
    <property type="entry name" value="Methyltransf_25"/>
    <property type="match status" value="1"/>
</dbReference>
<proteinExistence type="predicted"/>
<protein>
    <submittedName>
        <fullName evidence="5">Ubiquinone/menaquinone biosynthesis C-methylase UbiE</fullName>
    </submittedName>
</protein>
<keyword evidence="5" id="KW-0830">Ubiquinone</keyword>
<reference evidence="5 6" key="1">
    <citation type="submission" date="2023-07" db="EMBL/GenBank/DDBJ databases">
        <title>Sequencing the genomes of 1000 actinobacteria strains.</title>
        <authorList>
            <person name="Klenk H.-P."/>
        </authorList>
    </citation>
    <scope>NUCLEOTIDE SEQUENCE [LARGE SCALE GENOMIC DNA]</scope>
    <source>
        <strain evidence="5 6">DSM 14555</strain>
    </source>
</reference>
<dbReference type="Proteomes" id="UP001185069">
    <property type="component" value="Unassembled WGS sequence"/>
</dbReference>
<evidence type="ECO:0000259" key="4">
    <source>
        <dbReference type="Pfam" id="PF13649"/>
    </source>
</evidence>
<accession>A0ABU1J8F9</accession>
<comment type="caution">
    <text evidence="5">The sequence shown here is derived from an EMBL/GenBank/DDBJ whole genome shotgun (WGS) entry which is preliminary data.</text>
</comment>
<evidence type="ECO:0000256" key="1">
    <source>
        <dbReference type="ARBA" id="ARBA00022603"/>
    </source>
</evidence>
<dbReference type="SUPFAM" id="SSF53335">
    <property type="entry name" value="S-adenosyl-L-methionine-dependent methyltransferases"/>
    <property type="match status" value="1"/>
</dbReference>
<keyword evidence="1" id="KW-0489">Methyltransferase</keyword>
<dbReference type="PANTHER" id="PTHR43464:SF19">
    <property type="entry name" value="UBIQUINONE BIOSYNTHESIS O-METHYLTRANSFERASE, MITOCHONDRIAL"/>
    <property type="match status" value="1"/>
</dbReference>
<evidence type="ECO:0000256" key="2">
    <source>
        <dbReference type="ARBA" id="ARBA00022679"/>
    </source>
</evidence>
<sequence>MTEQMPGHLRETAAAYDLVAEDYAALLRDELAGKPLDRALLAAFAEAAAQFAGAEVADVGCGPGRIAGHLRSLGLTVTGIDLSSEMLKVARRDHPGIRFQQGSMLDLPLPEASLAGVLAWYSIIHLPPAELPRVFAQFFRVLRPGGQLLLAFQAGQEKRRITQAYGHDVALDAYRLPPDEIEQLLVSAGFGLRASVLRQAEAWEKTPQAYLLAEKPGRPAQSPVA</sequence>
<dbReference type="InterPro" id="IPR029063">
    <property type="entry name" value="SAM-dependent_MTases_sf"/>
</dbReference>